<dbReference type="Pfam" id="PF00106">
    <property type="entry name" value="adh_short"/>
    <property type="match status" value="1"/>
</dbReference>
<sequence>MAERRKLVWIIGASSGIGSSLSRLYARSGWRVVTSARSRQKLQDMAACFELMKVVPLDVTCQDQVLAAIKQFNKNNDLPDLTIYCSGIYYPGGVDVLSEENSVSAMDTNYFGAVRVISGLFPALGAKGCGHIAVLASLSGYCGLPNAGCYGPTKAALINLCESLKPNFDSAGLKLTLVNPGFVKTPMTDKNTFEMPFILTPEAAAQVIYRGLERSKFEVAFPFRLAAILKGLRLLPYALYFWVTKRMSKR</sequence>
<dbReference type="EMBL" id="LMCB01000024">
    <property type="protein sequence ID" value="KZL17996.1"/>
    <property type="molecule type" value="Genomic_DNA"/>
</dbReference>
<dbReference type="STRING" id="989403.SAMN05421798_106251"/>
<keyword evidence="2 4" id="KW-0560">Oxidoreductase</keyword>
<comment type="caution">
    <text evidence="4">The sequence shown here is derived from an EMBL/GenBank/DDBJ whole genome shotgun (WGS) entry which is preliminary data.</text>
</comment>
<dbReference type="EC" id="1.-.-.-" evidence="4"/>
<gene>
    <name evidence="4" type="ORF">PsAD2_02729</name>
</gene>
<dbReference type="PRINTS" id="PR00081">
    <property type="entry name" value="GDHRDH"/>
</dbReference>
<dbReference type="OrthoDB" id="335726at2"/>
<dbReference type="InterPro" id="IPR002347">
    <property type="entry name" value="SDR_fam"/>
</dbReference>
<evidence type="ECO:0000313" key="4">
    <source>
        <dbReference type="EMBL" id="KZL17996.1"/>
    </source>
</evidence>
<evidence type="ECO:0000256" key="1">
    <source>
        <dbReference type="ARBA" id="ARBA00006484"/>
    </source>
</evidence>
<dbReference type="PANTHER" id="PTHR44196:SF1">
    <property type="entry name" value="DEHYDROGENASE_REDUCTASE SDR FAMILY MEMBER 7B"/>
    <property type="match status" value="1"/>
</dbReference>
<dbReference type="AlphaFoldDB" id="A0A165XSI9"/>
<keyword evidence="3" id="KW-1133">Transmembrane helix</keyword>
<comment type="similarity">
    <text evidence="1">Belongs to the short-chain dehydrogenases/reductases (SDR) family.</text>
</comment>
<keyword evidence="3" id="KW-0812">Transmembrane</keyword>
<evidence type="ECO:0000313" key="5">
    <source>
        <dbReference type="Proteomes" id="UP000076577"/>
    </source>
</evidence>
<proteinExistence type="inferred from homology"/>
<accession>A0A165XSI9</accession>
<dbReference type="SUPFAM" id="SSF51735">
    <property type="entry name" value="NAD(P)-binding Rossmann-fold domains"/>
    <property type="match status" value="1"/>
</dbReference>
<reference evidence="4 5" key="1">
    <citation type="journal article" date="2016" name="Front. Microbiol.">
        <title>Comparative Genomic Analysis Reveals a Diverse Repertoire of Genes Involved in Prokaryote-Eukaryote Interactions within the Pseudovibrio Genus.</title>
        <authorList>
            <person name="Romano S."/>
            <person name="Fernandez-Guerra A."/>
            <person name="Reen F.J."/>
            <person name="Glockner F.O."/>
            <person name="Crowley S.P."/>
            <person name="O'Sullivan O."/>
            <person name="Cotter P.D."/>
            <person name="Adams C."/>
            <person name="Dobson A.D."/>
            <person name="O'Gara F."/>
        </authorList>
    </citation>
    <scope>NUCLEOTIDE SEQUENCE [LARGE SCALE GENOMIC DNA]</scope>
    <source>
        <strain evidence="4 5">Ad2</strain>
    </source>
</reference>
<dbReference type="RefSeq" id="WP_068006864.1">
    <property type="nucleotide sequence ID" value="NZ_FOFM01000006.1"/>
</dbReference>
<organism evidence="4 5">
    <name type="scientific">Pseudovibrio axinellae</name>
    <dbReference type="NCBI Taxonomy" id="989403"/>
    <lineage>
        <taxon>Bacteria</taxon>
        <taxon>Pseudomonadati</taxon>
        <taxon>Pseudomonadota</taxon>
        <taxon>Alphaproteobacteria</taxon>
        <taxon>Hyphomicrobiales</taxon>
        <taxon>Stappiaceae</taxon>
        <taxon>Pseudovibrio</taxon>
    </lineage>
</organism>
<dbReference type="PANTHER" id="PTHR44196">
    <property type="entry name" value="DEHYDROGENASE/REDUCTASE SDR FAMILY MEMBER 7B"/>
    <property type="match status" value="1"/>
</dbReference>
<keyword evidence="3" id="KW-0472">Membrane</keyword>
<keyword evidence="5" id="KW-1185">Reference proteome</keyword>
<dbReference type="GO" id="GO:0016020">
    <property type="term" value="C:membrane"/>
    <property type="evidence" value="ECO:0007669"/>
    <property type="project" value="TreeGrafter"/>
</dbReference>
<dbReference type="GO" id="GO:0016491">
    <property type="term" value="F:oxidoreductase activity"/>
    <property type="evidence" value="ECO:0007669"/>
    <property type="project" value="UniProtKB-KW"/>
</dbReference>
<dbReference type="InterPro" id="IPR036291">
    <property type="entry name" value="NAD(P)-bd_dom_sf"/>
</dbReference>
<evidence type="ECO:0000256" key="3">
    <source>
        <dbReference type="SAM" id="Phobius"/>
    </source>
</evidence>
<protein>
    <submittedName>
        <fullName evidence="4">Putative oxidoreductase</fullName>
        <ecNumber evidence="4">1.-.-.-</ecNumber>
    </submittedName>
</protein>
<feature type="transmembrane region" description="Helical" evidence="3">
    <location>
        <begin position="221"/>
        <end position="243"/>
    </location>
</feature>
<name>A0A165XSI9_9HYPH</name>
<dbReference type="Proteomes" id="UP000076577">
    <property type="component" value="Unassembled WGS sequence"/>
</dbReference>
<evidence type="ECO:0000256" key="2">
    <source>
        <dbReference type="ARBA" id="ARBA00023002"/>
    </source>
</evidence>
<dbReference type="Gene3D" id="3.40.50.720">
    <property type="entry name" value="NAD(P)-binding Rossmann-like Domain"/>
    <property type="match status" value="1"/>
</dbReference>
<dbReference type="PATRIC" id="fig|989403.3.peg.2925"/>